<dbReference type="InterPro" id="IPR036736">
    <property type="entry name" value="ACP-like_sf"/>
</dbReference>
<dbReference type="InterPro" id="IPR049551">
    <property type="entry name" value="PKS_DH_C"/>
</dbReference>
<dbReference type="InterPro" id="IPR016035">
    <property type="entry name" value="Acyl_Trfase/lysoPLipase"/>
</dbReference>
<gene>
    <name evidence="11" type="ORF">GRF29_164g19325</name>
</gene>
<dbReference type="FunFam" id="3.10.129.110:FF:000001">
    <property type="entry name" value="Sterigmatocystin biosynthesis polyketide synthase"/>
    <property type="match status" value="1"/>
</dbReference>
<feature type="region of interest" description="C-terminal hotdog fold" evidence="6">
    <location>
        <begin position="1469"/>
        <end position="1617"/>
    </location>
</feature>
<dbReference type="NCBIfam" id="TIGR04532">
    <property type="entry name" value="PT_fungal_PKS"/>
    <property type="match status" value="1"/>
</dbReference>
<dbReference type="Proteomes" id="UP001280581">
    <property type="component" value="Unassembled WGS sequence"/>
</dbReference>
<proteinExistence type="predicted"/>
<dbReference type="Gene3D" id="3.30.70.3290">
    <property type="match status" value="1"/>
</dbReference>
<comment type="caution">
    <text evidence="11">The sequence shown here is derived from an EMBL/GenBank/DDBJ whole genome shotgun (WGS) entry which is preliminary data.</text>
</comment>
<dbReference type="Pfam" id="PF00550">
    <property type="entry name" value="PP-binding"/>
    <property type="match status" value="2"/>
</dbReference>
<dbReference type="Gene3D" id="1.10.1200.10">
    <property type="entry name" value="ACP-like"/>
    <property type="match status" value="2"/>
</dbReference>
<keyword evidence="12" id="KW-1185">Reference proteome</keyword>
<dbReference type="GO" id="GO:0006633">
    <property type="term" value="P:fatty acid biosynthetic process"/>
    <property type="evidence" value="ECO:0007669"/>
    <property type="project" value="TreeGrafter"/>
</dbReference>
<dbReference type="InterPro" id="IPR009081">
    <property type="entry name" value="PP-bd_ACP"/>
</dbReference>
<evidence type="ECO:0000256" key="6">
    <source>
        <dbReference type="PROSITE-ProRule" id="PRU01363"/>
    </source>
</evidence>
<dbReference type="InterPro" id="IPR030918">
    <property type="entry name" value="PT_fungal_PKS"/>
</dbReference>
<feature type="active site" description="Proton donor; for dehydratase activity" evidence="6">
    <location>
        <position position="1530"/>
    </location>
</feature>
<feature type="compositionally biased region" description="Acidic residues" evidence="7">
    <location>
        <begin position="1756"/>
        <end position="1777"/>
    </location>
</feature>
<dbReference type="PROSITE" id="PS52004">
    <property type="entry name" value="KS3_2"/>
    <property type="match status" value="1"/>
</dbReference>
<evidence type="ECO:0000256" key="5">
    <source>
        <dbReference type="ARBA" id="ARBA00055753"/>
    </source>
</evidence>
<dbReference type="EMBL" id="WVTA01000015">
    <property type="protein sequence ID" value="KAK3201632.1"/>
    <property type="molecule type" value="Genomic_DNA"/>
</dbReference>
<dbReference type="InterPro" id="IPR014031">
    <property type="entry name" value="Ketoacyl_synth_C"/>
</dbReference>
<dbReference type="InterPro" id="IPR020841">
    <property type="entry name" value="PKS_Beta-ketoAc_synthase_dom"/>
</dbReference>
<dbReference type="PANTHER" id="PTHR43775">
    <property type="entry name" value="FATTY ACID SYNTHASE"/>
    <property type="match status" value="1"/>
</dbReference>
<dbReference type="Gene3D" id="3.40.47.10">
    <property type="match status" value="1"/>
</dbReference>
<dbReference type="PROSITE" id="PS50075">
    <property type="entry name" value="CARRIER"/>
    <property type="match status" value="2"/>
</dbReference>
<evidence type="ECO:0000256" key="3">
    <source>
        <dbReference type="ARBA" id="ARBA00022679"/>
    </source>
</evidence>
<dbReference type="InterPro" id="IPR016039">
    <property type="entry name" value="Thiolase-like"/>
</dbReference>
<accession>A0AAN6LP41</accession>
<evidence type="ECO:0000259" key="8">
    <source>
        <dbReference type="PROSITE" id="PS50075"/>
    </source>
</evidence>
<keyword evidence="3" id="KW-0808">Transferase</keyword>
<keyword evidence="4" id="KW-0511">Multifunctional enzyme</keyword>
<dbReference type="Pfam" id="PF00109">
    <property type="entry name" value="ketoacyl-synt"/>
    <property type="match status" value="2"/>
</dbReference>
<feature type="active site" description="Proton acceptor; for dehydratase activity" evidence="6">
    <location>
        <position position="1338"/>
    </location>
</feature>
<evidence type="ECO:0000256" key="1">
    <source>
        <dbReference type="ARBA" id="ARBA00022450"/>
    </source>
</evidence>
<evidence type="ECO:0008006" key="13">
    <source>
        <dbReference type="Google" id="ProtNLM"/>
    </source>
</evidence>
<dbReference type="InterPro" id="IPR032088">
    <property type="entry name" value="SAT"/>
</dbReference>
<evidence type="ECO:0000256" key="7">
    <source>
        <dbReference type="SAM" id="MobiDB-lite"/>
    </source>
</evidence>
<dbReference type="SMART" id="SM00824">
    <property type="entry name" value="PKS_TE"/>
    <property type="match status" value="1"/>
</dbReference>
<reference evidence="11 12" key="1">
    <citation type="submission" date="2021-02" db="EMBL/GenBank/DDBJ databases">
        <title>Genome assembly of Pseudopithomyces chartarum.</title>
        <authorList>
            <person name="Jauregui R."/>
            <person name="Singh J."/>
            <person name="Voisey C."/>
        </authorList>
    </citation>
    <scope>NUCLEOTIDE SEQUENCE [LARGE SCALE GENOMIC DNA]</scope>
    <source>
        <strain evidence="11 12">AGR01</strain>
    </source>
</reference>
<dbReference type="SUPFAM" id="SSF47336">
    <property type="entry name" value="ACP-like"/>
    <property type="match status" value="2"/>
</dbReference>
<dbReference type="GO" id="GO:0044550">
    <property type="term" value="P:secondary metabolite biosynthetic process"/>
    <property type="evidence" value="ECO:0007669"/>
    <property type="project" value="TreeGrafter"/>
</dbReference>
<dbReference type="Gene3D" id="3.40.366.10">
    <property type="entry name" value="Malonyl-Coenzyme A Acyl Carrier Protein, domain 2"/>
    <property type="match status" value="2"/>
</dbReference>
<evidence type="ECO:0000256" key="2">
    <source>
        <dbReference type="ARBA" id="ARBA00022553"/>
    </source>
</evidence>
<dbReference type="InterPro" id="IPR001227">
    <property type="entry name" value="Ac_transferase_dom_sf"/>
</dbReference>
<dbReference type="InterPro" id="IPR029058">
    <property type="entry name" value="AB_hydrolase_fold"/>
</dbReference>
<dbReference type="Gene3D" id="3.40.50.1820">
    <property type="entry name" value="alpha/beta hydrolase"/>
    <property type="match status" value="1"/>
</dbReference>
<dbReference type="PROSITE" id="PS52019">
    <property type="entry name" value="PKS_MFAS_DH"/>
    <property type="match status" value="1"/>
</dbReference>
<dbReference type="InterPro" id="IPR042104">
    <property type="entry name" value="PKS_dehydratase_sf"/>
</dbReference>
<feature type="domain" description="Carrier" evidence="8">
    <location>
        <begin position="1664"/>
        <end position="1741"/>
    </location>
</feature>
<feature type="region of interest" description="N-terminal hotdog fold" evidence="6">
    <location>
        <begin position="1306"/>
        <end position="1442"/>
    </location>
</feature>
<dbReference type="InterPro" id="IPR050091">
    <property type="entry name" value="PKS_NRPS_Biosynth_Enz"/>
</dbReference>
<dbReference type="FunFam" id="1.10.1200.10:FF:000011">
    <property type="entry name" value="Sterigmatocystin biosynthesis polyketide synthase"/>
    <property type="match status" value="2"/>
</dbReference>
<evidence type="ECO:0000256" key="4">
    <source>
        <dbReference type="ARBA" id="ARBA00023268"/>
    </source>
</evidence>
<dbReference type="SUPFAM" id="SSF53901">
    <property type="entry name" value="Thiolase-like"/>
    <property type="match status" value="1"/>
</dbReference>
<dbReference type="Pfam" id="PF00698">
    <property type="entry name" value="Acyl_transf_1"/>
    <property type="match status" value="1"/>
</dbReference>
<feature type="region of interest" description="Disordered" evidence="7">
    <location>
        <begin position="1626"/>
        <end position="1648"/>
    </location>
</feature>
<dbReference type="SMART" id="SM00827">
    <property type="entry name" value="PKS_AT"/>
    <property type="match status" value="1"/>
</dbReference>
<keyword evidence="2" id="KW-0597">Phosphoprotein</keyword>
<dbReference type="SUPFAM" id="SSF52151">
    <property type="entry name" value="FabD/lysophospholipase-like"/>
    <property type="match status" value="1"/>
</dbReference>
<dbReference type="InterPro" id="IPR016036">
    <property type="entry name" value="Malonyl_transacylase_ACP-bd"/>
</dbReference>
<dbReference type="CDD" id="cd00833">
    <property type="entry name" value="PKS"/>
    <property type="match status" value="1"/>
</dbReference>
<dbReference type="InterPro" id="IPR020802">
    <property type="entry name" value="TesA-like"/>
</dbReference>
<dbReference type="SMART" id="SM00823">
    <property type="entry name" value="PKS_PP"/>
    <property type="match status" value="2"/>
</dbReference>
<dbReference type="SMART" id="SM00825">
    <property type="entry name" value="PKS_KS"/>
    <property type="match status" value="1"/>
</dbReference>
<dbReference type="Pfam" id="PF02801">
    <property type="entry name" value="Ketoacyl-synt_C"/>
    <property type="match status" value="1"/>
</dbReference>
<protein>
    <recommendedName>
        <fullName evidence="13">Polyketide synthase</fullName>
    </recommendedName>
</protein>
<dbReference type="GO" id="GO:0031177">
    <property type="term" value="F:phosphopantetheine binding"/>
    <property type="evidence" value="ECO:0007669"/>
    <property type="project" value="InterPro"/>
</dbReference>
<dbReference type="Pfam" id="PF22621">
    <property type="entry name" value="CurL-like_PKS_C"/>
    <property type="match status" value="1"/>
</dbReference>
<dbReference type="PANTHER" id="PTHR43775:SF37">
    <property type="entry name" value="SI:DKEY-61P9.11"/>
    <property type="match status" value="1"/>
</dbReference>
<evidence type="ECO:0000313" key="12">
    <source>
        <dbReference type="Proteomes" id="UP001280581"/>
    </source>
</evidence>
<dbReference type="SUPFAM" id="SSF53474">
    <property type="entry name" value="alpha/beta-Hydrolases"/>
    <property type="match status" value="1"/>
</dbReference>
<dbReference type="InterPro" id="IPR049900">
    <property type="entry name" value="PKS_mFAS_DH"/>
</dbReference>
<comment type="function">
    <text evidence="5">Non-reducing polyketide synthase; part of a gene cluster that mediates the biosynthesis of a yet unidentified natural product.</text>
</comment>
<evidence type="ECO:0000313" key="11">
    <source>
        <dbReference type="EMBL" id="KAK3201632.1"/>
    </source>
</evidence>
<dbReference type="InterPro" id="IPR001031">
    <property type="entry name" value="Thioesterase"/>
</dbReference>
<dbReference type="GO" id="GO:0004312">
    <property type="term" value="F:fatty acid synthase activity"/>
    <property type="evidence" value="ECO:0007669"/>
    <property type="project" value="TreeGrafter"/>
</dbReference>
<dbReference type="InterPro" id="IPR020806">
    <property type="entry name" value="PKS_PP-bd"/>
</dbReference>
<keyword evidence="1" id="KW-0596">Phosphopantetheine</keyword>
<evidence type="ECO:0000259" key="9">
    <source>
        <dbReference type="PROSITE" id="PS52004"/>
    </source>
</evidence>
<feature type="domain" description="Carrier" evidence="8">
    <location>
        <begin position="1786"/>
        <end position="1863"/>
    </location>
</feature>
<dbReference type="Gene3D" id="3.10.129.110">
    <property type="entry name" value="Polyketide synthase dehydratase"/>
    <property type="match status" value="1"/>
</dbReference>
<feature type="domain" description="PKS/mFAS DH" evidence="10">
    <location>
        <begin position="1306"/>
        <end position="1617"/>
    </location>
</feature>
<dbReference type="Pfam" id="PF14765">
    <property type="entry name" value="PS-DH"/>
    <property type="match status" value="1"/>
</dbReference>
<feature type="region of interest" description="Disordered" evidence="7">
    <location>
        <begin position="1743"/>
        <end position="1784"/>
    </location>
</feature>
<dbReference type="InterPro" id="IPR014043">
    <property type="entry name" value="Acyl_transferase_dom"/>
</dbReference>
<dbReference type="Pfam" id="PF00975">
    <property type="entry name" value="Thioesterase"/>
    <property type="match status" value="1"/>
</dbReference>
<organism evidence="11 12">
    <name type="scientific">Pseudopithomyces chartarum</name>
    <dbReference type="NCBI Taxonomy" id="1892770"/>
    <lineage>
        <taxon>Eukaryota</taxon>
        <taxon>Fungi</taxon>
        <taxon>Dikarya</taxon>
        <taxon>Ascomycota</taxon>
        <taxon>Pezizomycotina</taxon>
        <taxon>Dothideomycetes</taxon>
        <taxon>Pleosporomycetidae</taxon>
        <taxon>Pleosporales</taxon>
        <taxon>Massarineae</taxon>
        <taxon>Didymosphaeriaceae</taxon>
        <taxon>Pseudopithomyces</taxon>
    </lineage>
</organism>
<sequence>MDSTFDVFVFGDETSDFREPLDKLCERRRGLVSQHFIQRLHETLREEIHKQPRHVQKQIPPFTDIPDLVKRYRESSSRNPILESTLTCICQLASVMSYFDDHPSRYIVPSDTVFAGLCTGLLAATAVSASRSLVDLVPIALKTVQVAFRIGGKVFQATQRLSTSRDGNVARSWSTLVIGVQKEAAASELERFNKSKSLPKASCAYLSSASRDAVTISGPPETLKHLFEESPYFKQQKIVKLDIFGPFHAPHIYDSTDIEDVLQPIADTNIKSAQPLVEVTSGASRDALSDTRLHQLMWKVVHEILIEPLSFNDLLTQLATQGKTSDKKVFRVTSVGPSNATSSIVSALKTVEGFEVTVGKQFGSLEAFSSVPDNTTKIAIVGMAGRFPSADTLENLWSVLEQGLDLHRPIPADRWDVDAHTDPTGKKKNTGYTPYGCFIEEPGLFDPKFFNMSPREAYQTDPMQRLGITTAYEALEMSGFVPNRTPSSMLARVGTFYGQTSDDWRAVNAAETIDTYYIPGTIRAFASGRINYHFKFGGPIGVETADTPDYRDPGKSGGYSVDTACSSSFAAIQLACSALRAKECDTAIAGGLNVMTSPDLYAGLSRAQFLSKTGSCKTFDDGADGFCRGDGVGAVVLKRLEDAEADNDPILAVVLGTATNHSADAVSMTQPYAPAQEFLYKKILNEAGVDARDVSYVEMHGTGTQIGDGTEMKSISKVFAPRHQGRSAGQLLHLGALKSNIGHGEASAGIASLIKVLLMLQRNSIPPHVGIKGVINHTFPDDIAERGIRIALKETPWLRPAEGKRLAYLNNFGASGGNTGMLLEDAPRRISGVSDPRGSLVISVTAKSASSLKKNIQNLTTYLAQRPNTSLASLSYTLTARRMHHPFRISFAASSIDDVIKNLASSQDQTVKTLSTKPPKLIFLFTGQGSHYPALGKSLFEDSKQFRTDILDFDRIGRNQGFPSFLPLIDGTISEMNSLPPVIVQLGLSCIQMALARLWKSWGVVPSAVLGHSLGQYAALNVAGVLSVSDTIFLVGRRAELLEEKCTVGTHAMLAIGTSVDAVHELLKGEELEVACVNGPRETVISGPTKQIMSYSKTAKEAGVKCIVLPTAYAFHSSQVSTIMDSLQSVAESLTFNNPEIPVISPLLQAVVSRGGVFGPKFLARHAREPVNFVGALAAAKKDGVITPSTIFLELGPTPVVSAFAKSNLGNETVTVSSLRKNEDSWKSIANALSTLHIHGAPVIWNEVYRGHGSSYEVLSLPSYSFDLKNYWINYTNNWQLTKGELIEAPTKPKKPKNRPTTASIQKIIEEDLGKKTVTLEAESDLMHPDLHEAIFGHLINGSALTPSAVYSDMALTLAGQLYRKAAENPVADIGMDIRYLEIIKPLIAKPRDATKPHIVKITATAERPIKSVNVKYTSLATDGKTWDLHASCTIQYGDTKAWLADWARIAYLIRSRVNLLVQGLDSGATKKVDRKEAYELFSSLVHYNKKYHGMKDVLIDSKSFEAASLIRFTAKEDDGDFAYNPYWIDNITHLSGYVLNGSDAVDHNKTVYISHGWEYCKIARPISGDKTYRNYVKMQSGPKNTMAGDVYVFEDNEVVAVIGGVKFQAIPRTLLNKLLPPTNGFVAPSPPRRQFKEPGSKPQKPVKAIQKLNTPESRPAVRGETSPMLDSFMSIIADELGMEASELLDESKFANIGVDSLMSLSVTGRIRQVLNIDVPTSLFTDNSTIGEAKSALLTLRGDEAGVDDGSSPSEVNDDDDADGDVSDEVEDEELSDTGDLNGGNVASGAAIDKILEIISDELGTDSSELDDAAVFGDMGVDSLMSLSITGRIREELEMDIPTSFFTDNPTVGDAKFAIEALSHKTLTGTATPYSSGGSLLDESLATSVNSEDDEMEKTKAAATSILIRGNSKTASKILFLLPDGSGSATSYSFFPSVSPSVCIYGLNSPYMKTPSEYTNGIESVALQYLSEVRRRQDSGPYSLGGWSAGGVLAYQVACELQRQGEIVENLVLIDSPCPGNIEPLPSKLLHFIESKGLLVNQSNSANPPRWLIPHFEASVRNLATYKPVLMDPKKAPKTFIIWARESLYQNPNDDGRRFPRSQDEASSIAFLLDDRNDFGSNGWGELLGDDNITSVSTEGNHFTMIREPAVKKMSSLLKRGLGV</sequence>
<dbReference type="Pfam" id="PF16073">
    <property type="entry name" value="SAT"/>
    <property type="match status" value="1"/>
</dbReference>
<evidence type="ECO:0000259" key="10">
    <source>
        <dbReference type="PROSITE" id="PS52019"/>
    </source>
</evidence>
<name>A0AAN6LP41_9PLEO</name>
<feature type="domain" description="Ketosynthase family 3 (KS3)" evidence="9">
    <location>
        <begin position="375"/>
        <end position="825"/>
    </location>
</feature>
<dbReference type="SUPFAM" id="SSF55048">
    <property type="entry name" value="Probable ACP-binding domain of malonyl-CoA ACP transacylase"/>
    <property type="match status" value="1"/>
</dbReference>
<dbReference type="InterPro" id="IPR014030">
    <property type="entry name" value="Ketoacyl_synth_N"/>
</dbReference>